<organism evidence="1 2">
    <name type="scientific">Citrobacter koseri (strain ATCC BAA-895 / CDC 4225-83 / SGSC4696)</name>
    <dbReference type="NCBI Taxonomy" id="290338"/>
    <lineage>
        <taxon>Bacteria</taxon>
        <taxon>Pseudomonadati</taxon>
        <taxon>Pseudomonadota</taxon>
        <taxon>Gammaproteobacteria</taxon>
        <taxon>Enterobacterales</taxon>
        <taxon>Enterobacteriaceae</taxon>
        <taxon>Citrobacter</taxon>
    </lineage>
</organism>
<dbReference type="KEGG" id="cko:CKO_02460"/>
<dbReference type="EMBL" id="CP000822">
    <property type="protein sequence ID" value="ABV13577.1"/>
    <property type="molecule type" value="Genomic_DNA"/>
</dbReference>
<dbReference type="AlphaFoldDB" id="A8AJB4"/>
<gene>
    <name evidence="1" type="ordered locus">CKO_02460</name>
</gene>
<protein>
    <submittedName>
        <fullName evidence="1">Uncharacterized protein</fullName>
    </submittedName>
</protein>
<evidence type="ECO:0000313" key="1">
    <source>
        <dbReference type="EMBL" id="ABV13577.1"/>
    </source>
</evidence>
<dbReference type="Proteomes" id="UP000008148">
    <property type="component" value="Chromosome"/>
</dbReference>
<name>A8AJB4_CITK8</name>
<proteinExistence type="predicted"/>
<reference evidence="1 2" key="1">
    <citation type="submission" date="2007-08" db="EMBL/GenBank/DDBJ databases">
        <authorList>
            <consortium name="The Citrobacter koseri Genome Sequencing Project"/>
            <person name="McClelland M."/>
            <person name="Sanderson E.K."/>
            <person name="Porwollik S."/>
            <person name="Spieth J."/>
            <person name="Clifton W.S."/>
            <person name="Latreille P."/>
            <person name="Courtney L."/>
            <person name="Wang C."/>
            <person name="Pepin K."/>
            <person name="Bhonagiri V."/>
            <person name="Nash W."/>
            <person name="Johnson M."/>
            <person name="Thiruvilangam P."/>
            <person name="Wilson R."/>
        </authorList>
    </citation>
    <scope>NUCLEOTIDE SEQUENCE [LARGE SCALE GENOMIC DNA]</scope>
    <source>
        <strain evidence="2">ATCC BAA-895 / CDC 4225-83 / SGSC4696</strain>
    </source>
</reference>
<evidence type="ECO:0000313" key="2">
    <source>
        <dbReference type="Proteomes" id="UP000008148"/>
    </source>
</evidence>
<dbReference type="HOGENOM" id="CLU_3078163_0_0_6"/>
<dbReference type="STRING" id="290338.CKO_02460"/>
<keyword evidence="2" id="KW-1185">Reference proteome</keyword>
<accession>A8AJB4</accession>
<sequence length="52" mass="6091">MWRFFFIRYAGWRRCLIRPTGQSHCRPGKRCATGRNVIQDSTASGRFLNLSD</sequence>